<dbReference type="Pfam" id="PF00144">
    <property type="entry name" value="Beta-lactamase"/>
    <property type="match status" value="1"/>
</dbReference>
<feature type="transmembrane region" description="Helical" evidence="2">
    <location>
        <begin position="443"/>
        <end position="464"/>
    </location>
</feature>
<dbReference type="InterPro" id="IPR050789">
    <property type="entry name" value="Diverse_Enzym_Activities"/>
</dbReference>
<feature type="signal peptide" evidence="3">
    <location>
        <begin position="1"/>
        <end position="25"/>
    </location>
</feature>
<dbReference type="EMBL" id="JACYXC010000001">
    <property type="protein sequence ID" value="MBH5334627.1"/>
    <property type="molecule type" value="Genomic_DNA"/>
</dbReference>
<proteinExistence type="predicted"/>
<organism evidence="5 6">
    <name type="scientific">Streptomyces pactum</name>
    <dbReference type="NCBI Taxonomy" id="68249"/>
    <lineage>
        <taxon>Bacteria</taxon>
        <taxon>Bacillati</taxon>
        <taxon>Actinomycetota</taxon>
        <taxon>Actinomycetes</taxon>
        <taxon>Kitasatosporales</taxon>
        <taxon>Streptomycetaceae</taxon>
        <taxon>Streptomyces</taxon>
    </lineage>
</organism>
<sequence length="625" mass="65729">MPMRLRGAVAGAVALLLCLSPCAPAAASAPAASPAPVTSGAAAPGDRYAALDAYVRDRMEETRVPGLSYAVVGPDGPLHRRSWGTDGRGGRVTPRTPFLWGSVAKPVTATAVMTLVQDGRLRLEDRVTDHVPGFRFGGPAHASRVTVRHLLTQTAGIPASATAEVTDCLDAGCPGPADRIRALDGIEPLGPPGTRYAYSSANYVALAAVVESVTGRPFTDHLRRSVLEPAGMDGAIVDRASARDRKLAPGHQLMWGIPAAVADGVDDHGASYGYLGGDLDDLSAFAAFQLRSGRTADGRAVLTPASVRLMRQQGTLPGGEGTGYGLGWRVGGLSAPLDTAVWHTGGSPGYSAMLFLLPERNVALVLQQNLYGLLQDDAIMDVGFQAARMLAGAPAPEGGPSAAGYHLTIWGVTALGLLLVAGAVRSAWLLRRPAVAGRRPRRILLQVVWCLLGAAPGAVLLVVAGRTGLDPVRIWLPDVHLAGWAATAAGALVVLLRLTLVLRSVRAGRAEQGRTGGGRTAHRQWAPGRTVRPRAARRAGRRARHRTGRRAGRRIRPVRGPPRPGDRPLPPVSPDRCPGPTRRRPPPPRRAGRPTAPPPPAGDARSGRDRRCGARTPRPPRERGR</sequence>
<dbReference type="SUPFAM" id="SSF56601">
    <property type="entry name" value="beta-lactamase/transpeptidase-like"/>
    <property type="match status" value="1"/>
</dbReference>
<feature type="compositionally biased region" description="Pro residues" evidence="1">
    <location>
        <begin position="559"/>
        <end position="573"/>
    </location>
</feature>
<reference evidence="5 6" key="1">
    <citation type="submission" date="2020-09" db="EMBL/GenBank/DDBJ databases">
        <title>Biosynthesis of the nuclear factor of activated T cells inhibitor NFAT-133 and its congeners in Streptomyces pactum.</title>
        <authorList>
            <person name="Zhou W."/>
            <person name="Posri P."/>
            <person name="Abugrain M.E."/>
            <person name="Weisberg A.J."/>
            <person name="Chang J.H."/>
            <person name="Mahmud T."/>
        </authorList>
    </citation>
    <scope>NUCLEOTIDE SEQUENCE [LARGE SCALE GENOMIC DNA]</scope>
    <source>
        <strain evidence="5 6">ATCC 27456</strain>
    </source>
</reference>
<keyword evidence="2" id="KW-0472">Membrane</keyword>
<feature type="region of interest" description="Disordered" evidence="1">
    <location>
        <begin position="510"/>
        <end position="625"/>
    </location>
</feature>
<dbReference type="Gene3D" id="3.40.710.10">
    <property type="entry name" value="DD-peptidase/beta-lactamase superfamily"/>
    <property type="match status" value="1"/>
</dbReference>
<feature type="chain" id="PRO_5045204428" evidence="3">
    <location>
        <begin position="26"/>
        <end position="625"/>
    </location>
</feature>
<keyword evidence="2" id="KW-1133">Transmembrane helix</keyword>
<dbReference type="InterPro" id="IPR001466">
    <property type="entry name" value="Beta-lactam-related"/>
</dbReference>
<evidence type="ECO:0000313" key="5">
    <source>
        <dbReference type="EMBL" id="MBH5334627.1"/>
    </source>
</evidence>
<feature type="transmembrane region" description="Helical" evidence="2">
    <location>
        <begin position="484"/>
        <end position="502"/>
    </location>
</feature>
<feature type="domain" description="Beta-lactamase-related" evidence="4">
    <location>
        <begin position="51"/>
        <end position="377"/>
    </location>
</feature>
<evidence type="ECO:0000259" key="4">
    <source>
        <dbReference type="Pfam" id="PF00144"/>
    </source>
</evidence>
<keyword evidence="6" id="KW-1185">Reference proteome</keyword>
<dbReference type="InterPro" id="IPR012338">
    <property type="entry name" value="Beta-lactam/transpept-like"/>
</dbReference>
<dbReference type="PANTHER" id="PTHR43283">
    <property type="entry name" value="BETA-LACTAMASE-RELATED"/>
    <property type="match status" value="1"/>
</dbReference>
<evidence type="ECO:0000256" key="1">
    <source>
        <dbReference type="SAM" id="MobiDB-lite"/>
    </source>
</evidence>
<evidence type="ECO:0000313" key="6">
    <source>
        <dbReference type="Proteomes" id="UP000807371"/>
    </source>
</evidence>
<name>A0ABS0NHE9_9ACTN</name>
<gene>
    <name evidence="5" type="ORF">IHE55_07350</name>
</gene>
<keyword evidence="3" id="KW-0732">Signal</keyword>
<dbReference type="Proteomes" id="UP000807371">
    <property type="component" value="Unassembled WGS sequence"/>
</dbReference>
<feature type="compositionally biased region" description="Basic residues" evidence="1">
    <location>
        <begin position="531"/>
        <end position="557"/>
    </location>
</feature>
<evidence type="ECO:0000256" key="3">
    <source>
        <dbReference type="SAM" id="SignalP"/>
    </source>
</evidence>
<evidence type="ECO:0000256" key="2">
    <source>
        <dbReference type="SAM" id="Phobius"/>
    </source>
</evidence>
<feature type="compositionally biased region" description="Basic residues" evidence="1">
    <location>
        <begin position="581"/>
        <end position="592"/>
    </location>
</feature>
<feature type="transmembrane region" description="Helical" evidence="2">
    <location>
        <begin position="409"/>
        <end position="431"/>
    </location>
</feature>
<comment type="caution">
    <text evidence="5">The sequence shown here is derived from an EMBL/GenBank/DDBJ whole genome shotgun (WGS) entry which is preliminary data.</text>
</comment>
<keyword evidence="2" id="KW-0812">Transmembrane</keyword>
<protein>
    <submittedName>
        <fullName evidence="5">Beta-lactamase family protein</fullName>
    </submittedName>
</protein>
<accession>A0ABS0NHE9</accession>